<accession>A0A1I0ILG7</accession>
<dbReference type="AlphaFoldDB" id="A0A1I0ILG7"/>
<evidence type="ECO:0000313" key="2">
    <source>
        <dbReference type="EMBL" id="SET97905.1"/>
    </source>
</evidence>
<protein>
    <submittedName>
        <fullName evidence="2">Uncharacterized protein</fullName>
    </submittedName>
</protein>
<gene>
    <name evidence="2" type="ORF">SAMN05444285_1339</name>
</gene>
<dbReference type="EMBL" id="FOHT01000033">
    <property type="protein sequence ID" value="SET97905.1"/>
    <property type="molecule type" value="Genomic_DNA"/>
</dbReference>
<feature type="region of interest" description="Disordered" evidence="1">
    <location>
        <begin position="17"/>
        <end position="38"/>
    </location>
</feature>
<sequence length="38" mass="3910">MGSYELVIAVVLHRSSSSFTKGGGPSANGSELKIGDEE</sequence>
<evidence type="ECO:0000313" key="3">
    <source>
        <dbReference type="Proteomes" id="UP000181981"/>
    </source>
</evidence>
<name>A0A1I0ILG7_9BACT</name>
<proteinExistence type="predicted"/>
<organism evidence="2 3">
    <name type="scientific">Draconibacterium orientale</name>
    <dbReference type="NCBI Taxonomy" id="1168034"/>
    <lineage>
        <taxon>Bacteria</taxon>
        <taxon>Pseudomonadati</taxon>
        <taxon>Bacteroidota</taxon>
        <taxon>Bacteroidia</taxon>
        <taxon>Marinilabiliales</taxon>
        <taxon>Prolixibacteraceae</taxon>
        <taxon>Draconibacterium</taxon>
    </lineage>
</organism>
<dbReference type="Proteomes" id="UP000181981">
    <property type="component" value="Unassembled WGS sequence"/>
</dbReference>
<evidence type="ECO:0000256" key="1">
    <source>
        <dbReference type="SAM" id="MobiDB-lite"/>
    </source>
</evidence>
<reference evidence="2 3" key="1">
    <citation type="submission" date="2016-10" db="EMBL/GenBank/DDBJ databases">
        <authorList>
            <person name="de Groot N.N."/>
        </authorList>
    </citation>
    <scope>NUCLEOTIDE SEQUENCE [LARGE SCALE GENOMIC DNA]</scope>
    <source>
        <strain evidence="2 3">DSM 25947</strain>
    </source>
</reference>